<protein>
    <submittedName>
        <fullName evidence="3">Uncharacterized protein</fullName>
    </submittedName>
</protein>
<sequence length="45" mass="5080">MGEILYSILIGGFLVLSGIFMNIYLRWEEKKWTSEDKGERNGGGA</sequence>
<reference evidence="3" key="2">
    <citation type="submission" date="2022-06" db="EMBL/GenBank/DDBJ databases">
        <title>Isolation of gut microbiota from human fecal samples.</title>
        <authorList>
            <person name="Pamer E.G."/>
            <person name="Barat B."/>
            <person name="Waligurski E."/>
            <person name="Medina S."/>
            <person name="Paddock L."/>
            <person name="Mostad J."/>
        </authorList>
    </citation>
    <scope>NUCLEOTIDE SEQUENCE</scope>
    <source>
        <strain evidence="3">DFI.9.91</strain>
    </source>
</reference>
<dbReference type="EMBL" id="JANFYS010000025">
    <property type="protein sequence ID" value="MCQ4771147.1"/>
    <property type="molecule type" value="Genomic_DNA"/>
</dbReference>
<evidence type="ECO:0000256" key="1">
    <source>
        <dbReference type="SAM" id="Phobius"/>
    </source>
</evidence>
<dbReference type="Proteomes" id="UP001200313">
    <property type="component" value="Unassembled WGS sequence"/>
</dbReference>
<evidence type="ECO:0000313" key="4">
    <source>
        <dbReference type="Proteomes" id="UP001200313"/>
    </source>
</evidence>
<keyword evidence="1" id="KW-0812">Transmembrane</keyword>
<organism evidence="3 5">
    <name type="scientific">Intestinimonas massiliensis</name>
    <name type="common">ex Afouda et al. 2020</name>
    <dbReference type="NCBI Taxonomy" id="1673721"/>
    <lineage>
        <taxon>Bacteria</taxon>
        <taxon>Bacillati</taxon>
        <taxon>Bacillota</taxon>
        <taxon>Clostridia</taxon>
        <taxon>Eubacteriales</taxon>
        <taxon>Intestinimonas</taxon>
    </lineage>
</organism>
<name>A0AAW5JPN4_9FIRM</name>
<dbReference type="EMBL" id="JAKNJB010000046">
    <property type="protein sequence ID" value="MCG4528829.1"/>
    <property type="molecule type" value="Genomic_DNA"/>
</dbReference>
<proteinExistence type="predicted"/>
<dbReference type="AlphaFoldDB" id="A0AAW5JPN4"/>
<accession>A0AAW5JPN4</accession>
<keyword evidence="4" id="KW-1185">Reference proteome</keyword>
<feature type="transmembrane region" description="Helical" evidence="1">
    <location>
        <begin position="6"/>
        <end position="25"/>
    </location>
</feature>
<gene>
    <name evidence="2" type="ORF">L0P79_17460</name>
    <name evidence="3" type="ORF">NE579_11840</name>
</gene>
<dbReference type="RefSeq" id="WP_195892351.1">
    <property type="nucleotide sequence ID" value="NZ_JAKNJB010000046.1"/>
</dbReference>
<keyword evidence="1" id="KW-0472">Membrane</keyword>
<comment type="caution">
    <text evidence="3">The sequence shown here is derived from an EMBL/GenBank/DDBJ whole genome shotgun (WGS) entry which is preliminary data.</text>
</comment>
<dbReference type="Proteomes" id="UP001204562">
    <property type="component" value="Unassembled WGS sequence"/>
</dbReference>
<reference evidence="2 4" key="1">
    <citation type="submission" date="2022-01" db="EMBL/GenBank/DDBJ databases">
        <title>Collection of gut derived symbiotic bacterial strains cultured from healthy donors.</title>
        <authorList>
            <person name="Lin H."/>
            <person name="Kohout C."/>
            <person name="Waligurski E."/>
            <person name="Pamer E.G."/>
        </authorList>
    </citation>
    <scope>NUCLEOTIDE SEQUENCE [LARGE SCALE GENOMIC DNA]</scope>
    <source>
        <strain evidence="2 4">DFI.3.7</strain>
    </source>
</reference>
<evidence type="ECO:0000313" key="3">
    <source>
        <dbReference type="EMBL" id="MCQ4771147.1"/>
    </source>
</evidence>
<keyword evidence="1" id="KW-1133">Transmembrane helix</keyword>
<evidence type="ECO:0000313" key="2">
    <source>
        <dbReference type="EMBL" id="MCG4528829.1"/>
    </source>
</evidence>
<evidence type="ECO:0000313" key="5">
    <source>
        <dbReference type="Proteomes" id="UP001204562"/>
    </source>
</evidence>